<evidence type="ECO:0000313" key="2">
    <source>
        <dbReference type="EMBL" id="GAF95987.1"/>
    </source>
</evidence>
<dbReference type="AlphaFoldDB" id="X0U6L3"/>
<organism evidence="2">
    <name type="scientific">marine sediment metagenome</name>
    <dbReference type="NCBI Taxonomy" id="412755"/>
    <lineage>
        <taxon>unclassified sequences</taxon>
        <taxon>metagenomes</taxon>
        <taxon>ecological metagenomes</taxon>
    </lineage>
</organism>
<comment type="caution">
    <text evidence="2">The sequence shown here is derived from an EMBL/GenBank/DDBJ whole genome shotgun (WGS) entry which is preliminary data.</text>
</comment>
<name>X0U6L3_9ZZZZ</name>
<accession>X0U6L3</accession>
<sequence>MSVPVDAAAMAVNVTARLNGGTDSEGIVHPGIDFQNGEISNAEVITQFCEALADEINNHTHDFDYTGAGQASSPQTGETGAN</sequence>
<dbReference type="EMBL" id="BARS01015933">
    <property type="protein sequence ID" value="GAF95987.1"/>
    <property type="molecule type" value="Genomic_DNA"/>
</dbReference>
<gene>
    <name evidence="2" type="ORF">S01H1_26296</name>
</gene>
<reference evidence="2" key="1">
    <citation type="journal article" date="2014" name="Front. Microbiol.">
        <title>High frequency of phylogenetically diverse reductive dehalogenase-homologous genes in deep subseafloor sedimentary metagenomes.</title>
        <authorList>
            <person name="Kawai M."/>
            <person name="Futagami T."/>
            <person name="Toyoda A."/>
            <person name="Takaki Y."/>
            <person name="Nishi S."/>
            <person name="Hori S."/>
            <person name="Arai W."/>
            <person name="Tsubouchi T."/>
            <person name="Morono Y."/>
            <person name="Uchiyama I."/>
            <person name="Ito T."/>
            <person name="Fujiyama A."/>
            <person name="Inagaki F."/>
            <person name="Takami H."/>
        </authorList>
    </citation>
    <scope>NUCLEOTIDE SEQUENCE</scope>
    <source>
        <strain evidence="2">Expedition CK06-06</strain>
    </source>
</reference>
<proteinExistence type="predicted"/>
<feature type="compositionally biased region" description="Polar residues" evidence="1">
    <location>
        <begin position="69"/>
        <end position="82"/>
    </location>
</feature>
<feature type="region of interest" description="Disordered" evidence="1">
    <location>
        <begin position="63"/>
        <end position="82"/>
    </location>
</feature>
<protein>
    <submittedName>
        <fullName evidence="2">Uncharacterized protein</fullName>
    </submittedName>
</protein>
<evidence type="ECO:0000256" key="1">
    <source>
        <dbReference type="SAM" id="MobiDB-lite"/>
    </source>
</evidence>